<dbReference type="KEGG" id="pavi:110768062"/>
<dbReference type="PRINTS" id="PR00364">
    <property type="entry name" value="DISEASERSIST"/>
</dbReference>
<dbReference type="PANTHER" id="PTHR11017:SF305">
    <property type="entry name" value="TMV RESISTANCE PROTEIN N-LIKE"/>
    <property type="match status" value="1"/>
</dbReference>
<evidence type="ECO:0000313" key="3">
    <source>
        <dbReference type="RefSeq" id="XP_021827436.1"/>
    </source>
</evidence>
<dbReference type="Gene3D" id="3.40.50.300">
    <property type="entry name" value="P-loop containing nucleotide triphosphate hydrolases"/>
    <property type="match status" value="1"/>
</dbReference>
<dbReference type="InterPro" id="IPR042197">
    <property type="entry name" value="Apaf_helical"/>
</dbReference>
<dbReference type="RefSeq" id="XP_021827436.1">
    <property type="nucleotide sequence ID" value="XM_021971744.1"/>
</dbReference>
<dbReference type="GeneID" id="110768062"/>
<feature type="domain" description="NB-ARC" evidence="1">
    <location>
        <begin position="8"/>
        <end position="163"/>
    </location>
</feature>
<reference evidence="3" key="1">
    <citation type="submission" date="2025-08" db="UniProtKB">
        <authorList>
            <consortium name="RefSeq"/>
        </authorList>
    </citation>
    <scope>IDENTIFICATION</scope>
</reference>
<proteinExistence type="predicted"/>
<dbReference type="Pfam" id="PF00931">
    <property type="entry name" value="NB-ARC"/>
    <property type="match status" value="1"/>
</dbReference>
<dbReference type="AlphaFoldDB" id="A0A6P5TKB2"/>
<dbReference type="InterPro" id="IPR044974">
    <property type="entry name" value="Disease_R_plants"/>
</dbReference>
<name>A0A6P5TKB2_PRUAV</name>
<dbReference type="GO" id="GO:0043531">
    <property type="term" value="F:ADP binding"/>
    <property type="evidence" value="ECO:0007669"/>
    <property type="project" value="InterPro"/>
</dbReference>
<sequence>MWLEDGSNAVGVAVIYGMGGIGKTTIAKAAYNRNFGRFQGSSFLADIREAAEQPYGFVRLQRKLLSDIQKGKAKKIDNIDEGIIKIKHAVCNKRLPIVLDDVNDLDQFNAILGMREWFYPGSKIIITTRHEHLLKAHEGCTMFEVEELNEYESLELFSWHAFGQPQPIEGYMELSRPAVEHCGVIPLALQVLGSSLSGKEVDVWHSALQKLCEIPNVKIQKILRISYDSLRDDHDKNIFLHIAYFFIGKEKDTGTERMRYISIGNLVLSIVEPANPNVKIRGLNACVLYARRPDHKGDERVASEHFVKVSNETKGRMWTYSPVAMALPRENQDMLWLSHWIFGDDELEGGEELRISVKSGLWAKEFAIQLVHEEENKGKGVGSHGEDIVTLPWNQNVVKAGDVPGSVSASKSEM</sequence>
<evidence type="ECO:0000313" key="2">
    <source>
        <dbReference type="Proteomes" id="UP000515124"/>
    </source>
</evidence>
<accession>A0A6P5TKB2</accession>
<dbReference type="SUPFAM" id="SSF52540">
    <property type="entry name" value="P-loop containing nucleoside triphosphate hydrolases"/>
    <property type="match status" value="1"/>
</dbReference>
<organism evidence="2 3">
    <name type="scientific">Prunus avium</name>
    <name type="common">Cherry</name>
    <name type="synonym">Cerasus avium</name>
    <dbReference type="NCBI Taxonomy" id="42229"/>
    <lineage>
        <taxon>Eukaryota</taxon>
        <taxon>Viridiplantae</taxon>
        <taxon>Streptophyta</taxon>
        <taxon>Embryophyta</taxon>
        <taxon>Tracheophyta</taxon>
        <taxon>Spermatophyta</taxon>
        <taxon>Magnoliopsida</taxon>
        <taxon>eudicotyledons</taxon>
        <taxon>Gunneridae</taxon>
        <taxon>Pentapetalae</taxon>
        <taxon>rosids</taxon>
        <taxon>fabids</taxon>
        <taxon>Rosales</taxon>
        <taxon>Rosaceae</taxon>
        <taxon>Amygdaloideae</taxon>
        <taxon>Amygdaleae</taxon>
        <taxon>Prunus</taxon>
    </lineage>
</organism>
<keyword evidence="2" id="KW-1185">Reference proteome</keyword>
<gene>
    <name evidence="3" type="primary">LOC110768062</name>
</gene>
<dbReference type="Proteomes" id="UP000515124">
    <property type="component" value="Unplaced"/>
</dbReference>
<protein>
    <submittedName>
        <fullName evidence="3">TMV resistance protein N-like</fullName>
    </submittedName>
</protein>
<evidence type="ECO:0000259" key="1">
    <source>
        <dbReference type="Pfam" id="PF00931"/>
    </source>
</evidence>
<dbReference type="InterPro" id="IPR027417">
    <property type="entry name" value="P-loop_NTPase"/>
</dbReference>
<dbReference type="GO" id="GO:0006952">
    <property type="term" value="P:defense response"/>
    <property type="evidence" value="ECO:0007669"/>
    <property type="project" value="InterPro"/>
</dbReference>
<dbReference type="Gene3D" id="1.10.8.430">
    <property type="entry name" value="Helical domain of apoptotic protease-activating factors"/>
    <property type="match status" value="1"/>
</dbReference>
<dbReference type="InterPro" id="IPR002182">
    <property type="entry name" value="NB-ARC"/>
</dbReference>
<dbReference type="PANTHER" id="PTHR11017">
    <property type="entry name" value="LEUCINE-RICH REPEAT-CONTAINING PROTEIN"/>
    <property type="match status" value="1"/>
</dbReference>